<dbReference type="Gramene" id="OPUNC07G22900.1">
    <property type="protein sequence ID" value="OPUNC07G22900.1"/>
    <property type="gene ID" value="OPUNC07G22900"/>
</dbReference>
<dbReference type="PANTHER" id="PTHR33085:SF129">
    <property type="entry name" value="OS04G0426500 PROTEIN"/>
    <property type="match status" value="1"/>
</dbReference>
<keyword evidence="2" id="KW-1185">Reference proteome</keyword>
<dbReference type="AlphaFoldDB" id="A0A0E0LP29"/>
<protein>
    <submittedName>
        <fullName evidence="1">Uncharacterized protein</fullName>
    </submittedName>
</protein>
<name>A0A0E0LP29_ORYPU</name>
<dbReference type="Proteomes" id="UP000026962">
    <property type="component" value="Chromosome 7"/>
</dbReference>
<dbReference type="Pfam" id="PF07893">
    <property type="entry name" value="DUF1668"/>
    <property type="match status" value="2"/>
</dbReference>
<dbReference type="PANTHER" id="PTHR33085">
    <property type="entry name" value="OS12G0113100 PROTEIN-RELATED"/>
    <property type="match status" value="1"/>
</dbReference>
<accession>A0A0E0LP29</accession>
<reference evidence="1" key="1">
    <citation type="submission" date="2015-04" db="UniProtKB">
        <authorList>
            <consortium name="EnsemblPlants"/>
        </authorList>
    </citation>
    <scope>IDENTIFICATION</scope>
</reference>
<proteinExistence type="predicted"/>
<organism evidence="1">
    <name type="scientific">Oryza punctata</name>
    <name type="common">Red rice</name>
    <dbReference type="NCBI Taxonomy" id="4537"/>
    <lineage>
        <taxon>Eukaryota</taxon>
        <taxon>Viridiplantae</taxon>
        <taxon>Streptophyta</taxon>
        <taxon>Embryophyta</taxon>
        <taxon>Tracheophyta</taxon>
        <taxon>Spermatophyta</taxon>
        <taxon>Magnoliopsida</taxon>
        <taxon>Liliopsida</taxon>
        <taxon>Poales</taxon>
        <taxon>Poaceae</taxon>
        <taxon>BOP clade</taxon>
        <taxon>Oryzoideae</taxon>
        <taxon>Oryzeae</taxon>
        <taxon>Oryzinae</taxon>
        <taxon>Oryza</taxon>
    </lineage>
</organism>
<evidence type="ECO:0000313" key="2">
    <source>
        <dbReference type="Proteomes" id="UP000026962"/>
    </source>
</evidence>
<dbReference type="OMA" id="RSHICIS"/>
<sequence length="543" mass="60900">MNSAVAAATAAGGSGGKLFIMDRIAKPESYQFEIEALIHRNFSPVIPSKSWDCEILSSPPPDVDRVRTCLEITSYGVVRGDSQICVSVDSVGTYCMDTASYAWSEVGKWTLPFQGKVEYVPELKLWFGFSAKDLHFAAADLTAMEYSGEAAQPPKLLYSWKEFEPHQEWEQTQDPQLVNLGSGKFCISRFFHTNGDLGDESSGGKNVTVLTGVEFTNVGNGIVCIGLVKHKSKCHKARCGNDGITAVLYAERVYYEMFDAETRRVEEIHCHRNRRHMYSPPYIFIPAADGGNGGGSIYFMETHPSDEQRWQLQRQQQQQQPMLSYQFMAFVHDEGLTWRCHLLPPPPFLLDPKFKRPDGHGRHSISSYAVIVDDDGGDGGGGGGSHIIMSVDDVSTHCLDTARHTWTQVGEWTLPFVGKVEYVPELKLWFGICNNHGWYGWCLGAIDLSNVLSSATAAPPPQLVGVWKELDVAEKWSAMKPPRLGAGRFCVARFLLPFHGDTLILTMDEEYFYRLDWCRCRAVCCRPWRQWRRWGSGAPNDQA</sequence>
<dbReference type="EnsemblPlants" id="OPUNC07G22900.1">
    <property type="protein sequence ID" value="OPUNC07G22900.1"/>
    <property type="gene ID" value="OPUNC07G22900"/>
</dbReference>
<dbReference type="HOGENOM" id="CLU_501948_0_0_1"/>
<evidence type="ECO:0000313" key="1">
    <source>
        <dbReference type="EnsemblPlants" id="OPUNC07G22900.1"/>
    </source>
</evidence>
<reference evidence="1" key="2">
    <citation type="submission" date="2018-05" db="EMBL/GenBank/DDBJ databases">
        <title>OpunRS2 (Oryza punctata Reference Sequence Version 2).</title>
        <authorList>
            <person name="Zhang J."/>
            <person name="Kudrna D."/>
            <person name="Lee S."/>
            <person name="Talag J."/>
            <person name="Welchert J."/>
            <person name="Wing R.A."/>
        </authorList>
    </citation>
    <scope>NUCLEOTIDE SEQUENCE [LARGE SCALE GENOMIC DNA]</scope>
</reference>
<dbReference type="InterPro" id="IPR012871">
    <property type="entry name" value="DUF1668_ORYSA"/>
</dbReference>